<dbReference type="Gene3D" id="1.10.150.80">
    <property type="entry name" value="HRDC domain"/>
    <property type="match status" value="1"/>
</dbReference>
<dbReference type="InterPro" id="IPR029491">
    <property type="entry name" value="Helicase_HTH"/>
</dbReference>
<dbReference type="Pfam" id="PF00271">
    <property type="entry name" value="Helicase_C"/>
    <property type="match status" value="1"/>
</dbReference>
<keyword evidence="11" id="KW-0238">DNA-binding</keyword>
<feature type="domain" description="HRDC" evidence="18">
    <location>
        <begin position="526"/>
        <end position="606"/>
    </location>
</feature>
<evidence type="ECO:0000256" key="12">
    <source>
        <dbReference type="ARBA" id="ARBA00023172"/>
    </source>
</evidence>
<keyword evidence="12" id="KW-0233">DNA recombination</keyword>
<keyword evidence="6" id="KW-0227">DNA damage</keyword>
<dbReference type="Proteomes" id="UP000001946">
    <property type="component" value="Chromosome"/>
</dbReference>
<dbReference type="STRING" id="138119.DSY1775"/>
<dbReference type="EMBL" id="AP008230">
    <property type="protein sequence ID" value="BAE83564.1"/>
    <property type="molecule type" value="Genomic_DNA"/>
</dbReference>
<dbReference type="AlphaFoldDB" id="Q24WM8"/>
<dbReference type="Pfam" id="PF00270">
    <property type="entry name" value="DEAD"/>
    <property type="match status" value="1"/>
</dbReference>
<dbReference type="InterPro" id="IPR036390">
    <property type="entry name" value="WH_DNA-bd_sf"/>
</dbReference>
<accession>Q24WM8</accession>
<keyword evidence="10" id="KW-0067">ATP-binding</keyword>
<dbReference type="SUPFAM" id="SSF46785">
    <property type="entry name" value="Winged helix' DNA-binding domain"/>
    <property type="match status" value="1"/>
</dbReference>
<dbReference type="InterPro" id="IPR001650">
    <property type="entry name" value="Helicase_C-like"/>
</dbReference>
<dbReference type="FunFam" id="3.40.50.300:FF:000296">
    <property type="entry name" value="ATP-dependent DNA helicase RecQ"/>
    <property type="match status" value="1"/>
</dbReference>
<evidence type="ECO:0000256" key="2">
    <source>
        <dbReference type="ARBA" id="ARBA00001947"/>
    </source>
</evidence>
<keyword evidence="13" id="KW-0234">DNA repair</keyword>
<evidence type="ECO:0000256" key="4">
    <source>
        <dbReference type="ARBA" id="ARBA00022723"/>
    </source>
</evidence>
<dbReference type="NCBIfam" id="TIGR01389">
    <property type="entry name" value="recQ"/>
    <property type="match status" value="1"/>
</dbReference>
<dbReference type="Pfam" id="PF00570">
    <property type="entry name" value="HRDC"/>
    <property type="match status" value="1"/>
</dbReference>
<dbReference type="GO" id="GO:0005737">
    <property type="term" value="C:cytoplasm"/>
    <property type="evidence" value="ECO:0007669"/>
    <property type="project" value="TreeGrafter"/>
</dbReference>
<dbReference type="GO" id="GO:0043590">
    <property type="term" value="C:bacterial nucleoid"/>
    <property type="evidence" value="ECO:0007669"/>
    <property type="project" value="TreeGrafter"/>
</dbReference>
<protein>
    <recommendedName>
        <fullName evidence="16">DNA helicase RecQ</fullName>
        <ecNumber evidence="16">5.6.2.4</ecNumber>
    </recommendedName>
</protein>
<dbReference type="PROSITE" id="PS51192">
    <property type="entry name" value="HELICASE_ATP_BIND_1"/>
    <property type="match status" value="1"/>
</dbReference>
<evidence type="ECO:0000256" key="16">
    <source>
        <dbReference type="NCBIfam" id="TIGR01389"/>
    </source>
</evidence>
<evidence type="ECO:0000256" key="17">
    <source>
        <dbReference type="SAM" id="MobiDB-lite"/>
    </source>
</evidence>
<dbReference type="InterPro" id="IPR002121">
    <property type="entry name" value="HRDC_dom"/>
</dbReference>
<dbReference type="GO" id="GO:0006281">
    <property type="term" value="P:DNA repair"/>
    <property type="evidence" value="ECO:0007669"/>
    <property type="project" value="UniProtKB-KW"/>
</dbReference>
<keyword evidence="14" id="KW-0413">Isomerase</keyword>
<dbReference type="InterPro" id="IPR032284">
    <property type="entry name" value="RecQ_Zn-bd"/>
</dbReference>
<dbReference type="InterPro" id="IPR004589">
    <property type="entry name" value="DNA_helicase_ATP-dep_RecQ"/>
</dbReference>
<dbReference type="SMART" id="SM00341">
    <property type="entry name" value="HRDC"/>
    <property type="match status" value="1"/>
</dbReference>
<evidence type="ECO:0000256" key="10">
    <source>
        <dbReference type="ARBA" id="ARBA00022840"/>
    </source>
</evidence>
<evidence type="ECO:0000256" key="3">
    <source>
        <dbReference type="ARBA" id="ARBA00005446"/>
    </source>
</evidence>
<keyword evidence="8" id="KW-0347">Helicase</keyword>
<dbReference type="NCBIfam" id="TIGR00614">
    <property type="entry name" value="recQ_fam"/>
    <property type="match status" value="1"/>
</dbReference>
<dbReference type="PANTHER" id="PTHR13710">
    <property type="entry name" value="DNA HELICASE RECQ FAMILY MEMBER"/>
    <property type="match status" value="1"/>
</dbReference>
<feature type="domain" description="Helicase C-terminal" evidence="20">
    <location>
        <begin position="216"/>
        <end position="377"/>
    </location>
</feature>
<comment type="cofactor">
    <cofactor evidence="1">
        <name>Mg(2+)</name>
        <dbReference type="ChEBI" id="CHEBI:18420"/>
    </cofactor>
</comment>
<evidence type="ECO:0000256" key="14">
    <source>
        <dbReference type="ARBA" id="ARBA00023235"/>
    </source>
</evidence>
<keyword evidence="5" id="KW-0547">Nucleotide-binding</keyword>
<comment type="cofactor">
    <cofactor evidence="2">
        <name>Zn(2+)</name>
        <dbReference type="ChEBI" id="CHEBI:29105"/>
    </cofactor>
</comment>
<dbReference type="EC" id="5.6.2.4" evidence="16"/>
<feature type="region of interest" description="Disordered" evidence="17">
    <location>
        <begin position="604"/>
        <end position="641"/>
    </location>
</feature>
<dbReference type="SUPFAM" id="SSF47819">
    <property type="entry name" value="HRDC-like"/>
    <property type="match status" value="1"/>
</dbReference>
<dbReference type="Pfam" id="PF16124">
    <property type="entry name" value="RecQ_Zn_bind"/>
    <property type="match status" value="1"/>
</dbReference>
<evidence type="ECO:0000256" key="9">
    <source>
        <dbReference type="ARBA" id="ARBA00022833"/>
    </source>
</evidence>
<keyword evidence="22" id="KW-1185">Reference proteome</keyword>
<feature type="domain" description="Helicase ATP-binding" evidence="19">
    <location>
        <begin position="37"/>
        <end position="206"/>
    </location>
</feature>
<dbReference type="SMART" id="SM00490">
    <property type="entry name" value="HELICc"/>
    <property type="match status" value="1"/>
</dbReference>
<organism evidence="21 22">
    <name type="scientific">Desulfitobacterium hafniense (strain Y51)</name>
    <dbReference type="NCBI Taxonomy" id="138119"/>
    <lineage>
        <taxon>Bacteria</taxon>
        <taxon>Bacillati</taxon>
        <taxon>Bacillota</taxon>
        <taxon>Clostridia</taxon>
        <taxon>Eubacteriales</taxon>
        <taxon>Desulfitobacteriaceae</taxon>
        <taxon>Desulfitobacterium</taxon>
    </lineage>
</organism>
<dbReference type="InterPro" id="IPR014001">
    <property type="entry name" value="Helicase_ATP-bd"/>
</dbReference>
<dbReference type="CDD" id="cd18794">
    <property type="entry name" value="SF2_C_RecQ"/>
    <property type="match status" value="1"/>
</dbReference>
<dbReference type="GO" id="GO:0006260">
    <property type="term" value="P:DNA replication"/>
    <property type="evidence" value="ECO:0007669"/>
    <property type="project" value="InterPro"/>
</dbReference>
<dbReference type="GO" id="GO:0030894">
    <property type="term" value="C:replisome"/>
    <property type="evidence" value="ECO:0007669"/>
    <property type="project" value="TreeGrafter"/>
</dbReference>
<dbReference type="InterPro" id="IPR027417">
    <property type="entry name" value="P-loop_NTPase"/>
</dbReference>
<feature type="compositionally biased region" description="Basic and acidic residues" evidence="17">
    <location>
        <begin position="610"/>
        <end position="624"/>
    </location>
</feature>
<dbReference type="InterPro" id="IPR018982">
    <property type="entry name" value="RQC_domain"/>
</dbReference>
<dbReference type="InterPro" id="IPR036388">
    <property type="entry name" value="WH-like_DNA-bd_sf"/>
</dbReference>
<dbReference type="GO" id="GO:0005524">
    <property type="term" value="F:ATP binding"/>
    <property type="evidence" value="ECO:0007669"/>
    <property type="project" value="UniProtKB-KW"/>
</dbReference>
<keyword evidence="7" id="KW-0378">Hydrolase</keyword>
<evidence type="ECO:0000313" key="21">
    <source>
        <dbReference type="EMBL" id="BAE83564.1"/>
    </source>
</evidence>
<evidence type="ECO:0000313" key="22">
    <source>
        <dbReference type="Proteomes" id="UP000001946"/>
    </source>
</evidence>
<reference evidence="21 22" key="1">
    <citation type="journal article" date="2006" name="J. Bacteriol.">
        <title>Complete genome sequence of the dehalorespiring bacterium Desulfitobacterium hafniense Y51 and comparison with Dehalococcoides ethenogenes 195.</title>
        <authorList>
            <person name="Nonaka H."/>
            <person name="Keresztes G."/>
            <person name="Shinoda Y."/>
            <person name="Ikenaga Y."/>
            <person name="Abe M."/>
            <person name="Naito K."/>
            <person name="Inatomi K."/>
            <person name="Furukawa K."/>
            <person name="Inui M."/>
            <person name="Yukawa H."/>
        </authorList>
    </citation>
    <scope>NUCLEOTIDE SEQUENCE [LARGE SCALE GENOMIC DNA]</scope>
    <source>
        <strain evidence="21 22">Y51</strain>
    </source>
</reference>
<dbReference type="GO" id="GO:0003677">
    <property type="term" value="F:DNA binding"/>
    <property type="evidence" value="ECO:0007669"/>
    <property type="project" value="UniProtKB-KW"/>
</dbReference>
<sequence>MNCQYRRRRLKMMNQALSLLKRYFGYSQFRKGQDKVIHSLLQSSDTVAIMPTGAGKSLSYQIPALLFDGVTLVISPLISLMKDQVDSLHEAGVPATFINSSLSMQEAWERINKARQGRYKLLYIAPERLEAESFLTLLESLTISFVAVDEAHCVSQWGHDFRPSYRKIGAFVESLPRRPIIGAFTATATQEVREDIVSLLKLESPQVFVTGFDRPNLKLSTLKGENKKVFISTYCLQHRSESGIIYAATRKEVDQLQTYLKGKGLLVGKYHAGMSDLDRQKAQEAFLYDKTPLMVATNAFGMGIDKSNVRFVIHYNMPKNMEAYYQEAGRAGRDGEPAECILLFAPQDVVLQRYLIDNNTFNPERKANEHKKLQDMADYCHTARCLRKEILEYFGETEIPAECGNCGNCTDDWDVVDVTVDTQKILSCVLRMGERFGVNLVAEVLKGSGNKKIMDFRFHQLSTYGLMSKRTIQEIKDQINYLIAEDYLRLSTGEYPVVKCGRKAAPVLKGNEQVLQKVLRKAKLQEEESLTLFDYLRGLRREAAAKEGLPPYMIFPDSTLREMAESCPRNRAEFLRLGGVGEKKLEKYGDIFLQGIEEFFRKQGINPSETMDKAPARPPLEKTSEPQPEPAGGEEPQKSESKIPSHLITYRLYQEGKSLEEIAKLRSYKMITLQDHLLRAFKEGQPLSWSDFIPEDQEQLILTAIQQVGMEKLRPIKDALPAEVDWMAIKSVIAKNFGT</sequence>
<dbReference type="PANTHER" id="PTHR13710:SF105">
    <property type="entry name" value="ATP-DEPENDENT DNA HELICASE Q1"/>
    <property type="match status" value="1"/>
</dbReference>
<evidence type="ECO:0000256" key="15">
    <source>
        <dbReference type="ARBA" id="ARBA00034617"/>
    </source>
</evidence>
<keyword evidence="9" id="KW-0862">Zinc</keyword>
<dbReference type="GO" id="GO:0009378">
    <property type="term" value="F:four-way junction helicase activity"/>
    <property type="evidence" value="ECO:0007669"/>
    <property type="project" value="TreeGrafter"/>
</dbReference>
<dbReference type="InterPro" id="IPR006293">
    <property type="entry name" value="DNA_helicase_ATP-dep_RecQ_bac"/>
</dbReference>
<proteinExistence type="inferred from homology"/>
<gene>
    <name evidence="21" type="ordered locus">DSY1775</name>
</gene>
<dbReference type="SUPFAM" id="SSF52540">
    <property type="entry name" value="P-loop containing nucleoside triphosphate hydrolases"/>
    <property type="match status" value="1"/>
</dbReference>
<evidence type="ECO:0000256" key="6">
    <source>
        <dbReference type="ARBA" id="ARBA00022763"/>
    </source>
</evidence>
<dbReference type="InterPro" id="IPR011545">
    <property type="entry name" value="DEAD/DEAH_box_helicase_dom"/>
</dbReference>
<evidence type="ECO:0000256" key="7">
    <source>
        <dbReference type="ARBA" id="ARBA00022801"/>
    </source>
</evidence>
<dbReference type="GO" id="GO:0009432">
    <property type="term" value="P:SOS response"/>
    <property type="evidence" value="ECO:0007669"/>
    <property type="project" value="UniProtKB-UniRule"/>
</dbReference>
<evidence type="ECO:0000259" key="20">
    <source>
        <dbReference type="PROSITE" id="PS51194"/>
    </source>
</evidence>
<evidence type="ECO:0000256" key="11">
    <source>
        <dbReference type="ARBA" id="ARBA00023125"/>
    </source>
</evidence>
<dbReference type="InterPro" id="IPR010997">
    <property type="entry name" value="HRDC-like_sf"/>
</dbReference>
<dbReference type="HOGENOM" id="CLU_001103_13_2_9"/>
<keyword evidence="4" id="KW-0479">Metal-binding</keyword>
<evidence type="ECO:0000256" key="5">
    <source>
        <dbReference type="ARBA" id="ARBA00022741"/>
    </source>
</evidence>
<dbReference type="Pfam" id="PF14493">
    <property type="entry name" value="HTH_40"/>
    <property type="match status" value="1"/>
</dbReference>
<evidence type="ECO:0000256" key="8">
    <source>
        <dbReference type="ARBA" id="ARBA00022806"/>
    </source>
</evidence>
<dbReference type="PROSITE" id="PS50967">
    <property type="entry name" value="HRDC"/>
    <property type="match status" value="1"/>
</dbReference>
<evidence type="ECO:0000259" key="18">
    <source>
        <dbReference type="PROSITE" id="PS50967"/>
    </source>
</evidence>
<dbReference type="SMART" id="SM00487">
    <property type="entry name" value="DEXDc"/>
    <property type="match status" value="1"/>
</dbReference>
<dbReference type="GO" id="GO:0006310">
    <property type="term" value="P:DNA recombination"/>
    <property type="evidence" value="ECO:0007669"/>
    <property type="project" value="UniProtKB-UniRule"/>
</dbReference>
<dbReference type="GO" id="GO:0016787">
    <property type="term" value="F:hydrolase activity"/>
    <property type="evidence" value="ECO:0007669"/>
    <property type="project" value="UniProtKB-KW"/>
</dbReference>
<dbReference type="PROSITE" id="PS51194">
    <property type="entry name" value="HELICASE_CTER"/>
    <property type="match status" value="1"/>
</dbReference>
<evidence type="ECO:0000256" key="13">
    <source>
        <dbReference type="ARBA" id="ARBA00023204"/>
    </source>
</evidence>
<dbReference type="SMART" id="SM00956">
    <property type="entry name" value="RQC"/>
    <property type="match status" value="1"/>
</dbReference>
<evidence type="ECO:0000256" key="1">
    <source>
        <dbReference type="ARBA" id="ARBA00001946"/>
    </source>
</evidence>
<dbReference type="Gene3D" id="3.40.50.300">
    <property type="entry name" value="P-loop containing nucleotide triphosphate hydrolases"/>
    <property type="match status" value="2"/>
</dbReference>
<dbReference type="eggNOG" id="COG0514">
    <property type="taxonomic scope" value="Bacteria"/>
</dbReference>
<comment type="similarity">
    <text evidence="3">Belongs to the helicase family. RecQ subfamily.</text>
</comment>
<dbReference type="Gene3D" id="1.10.10.10">
    <property type="entry name" value="Winged helix-like DNA-binding domain superfamily/Winged helix DNA-binding domain"/>
    <property type="match status" value="1"/>
</dbReference>
<dbReference type="InterPro" id="IPR044876">
    <property type="entry name" value="HRDC_dom_sf"/>
</dbReference>
<name>Q24WM8_DESHY</name>
<dbReference type="GO" id="GO:0046872">
    <property type="term" value="F:metal ion binding"/>
    <property type="evidence" value="ECO:0007669"/>
    <property type="project" value="UniProtKB-KW"/>
</dbReference>
<evidence type="ECO:0000259" key="19">
    <source>
        <dbReference type="PROSITE" id="PS51192"/>
    </source>
</evidence>
<comment type="catalytic activity">
    <reaction evidence="15">
        <text>Couples ATP hydrolysis with the unwinding of duplex DNA by translocating in the 3'-5' direction.</text>
        <dbReference type="EC" id="5.6.2.4"/>
    </reaction>
</comment>
<dbReference type="KEGG" id="dsy:DSY1775"/>
<dbReference type="Pfam" id="PF09382">
    <property type="entry name" value="RQC"/>
    <property type="match status" value="1"/>
</dbReference>
<dbReference type="CDD" id="cd17920">
    <property type="entry name" value="DEXHc_RecQ"/>
    <property type="match status" value="1"/>
</dbReference>
<dbReference type="GO" id="GO:0043138">
    <property type="term" value="F:3'-5' DNA helicase activity"/>
    <property type="evidence" value="ECO:0007669"/>
    <property type="project" value="UniProtKB-EC"/>
</dbReference>